<dbReference type="Pfam" id="PF00293">
    <property type="entry name" value="NUDIX"/>
    <property type="match status" value="1"/>
</dbReference>
<dbReference type="PROSITE" id="PS51462">
    <property type="entry name" value="NUDIX"/>
    <property type="match status" value="1"/>
</dbReference>
<keyword evidence="4" id="KW-1185">Reference proteome</keyword>
<feature type="domain" description="Nudix hydrolase" evidence="2">
    <location>
        <begin position="1"/>
        <end position="150"/>
    </location>
</feature>
<dbReference type="RefSeq" id="WP_108594580.1">
    <property type="nucleotide sequence ID" value="NZ_CP028913.1"/>
</dbReference>
<evidence type="ECO:0000256" key="1">
    <source>
        <dbReference type="ARBA" id="ARBA00022801"/>
    </source>
</evidence>
<protein>
    <submittedName>
        <fullName evidence="3">DNA mismatch repair protein MutT</fullName>
    </submittedName>
</protein>
<organism evidence="3 4">
    <name type="scientific">Agromyces badenianii</name>
    <dbReference type="NCBI Taxonomy" id="2080742"/>
    <lineage>
        <taxon>Bacteria</taxon>
        <taxon>Bacillati</taxon>
        <taxon>Actinomycetota</taxon>
        <taxon>Actinomycetes</taxon>
        <taxon>Micrococcales</taxon>
        <taxon>Microbacteriaceae</taxon>
        <taxon>Agromyces</taxon>
    </lineage>
</organism>
<dbReference type="Gene3D" id="3.90.79.10">
    <property type="entry name" value="Nucleoside Triphosphate Pyrophosphohydrolase"/>
    <property type="match status" value="1"/>
</dbReference>
<dbReference type="PANTHER" id="PTHR21340:SF7">
    <property type="entry name" value="NUDIX HYDROLASE DOMAIN-CONTAINING PROTEIN"/>
    <property type="match status" value="1"/>
</dbReference>
<dbReference type="AlphaFoldDB" id="A0A2S0WTY9"/>
<dbReference type="Proteomes" id="UP000244729">
    <property type="component" value="Chromosome"/>
</dbReference>
<keyword evidence="1" id="KW-0378">Hydrolase</keyword>
<name>A0A2S0WTY9_9MICO</name>
<proteinExistence type="predicted"/>
<accession>A0A2S0WTY9</accession>
<dbReference type="PANTHER" id="PTHR21340">
    <property type="entry name" value="DIADENOSINE 5,5-P1,P4-TETRAPHOSPHATE PYROPHOSPHOHYDROLASE MUTT"/>
    <property type="match status" value="1"/>
</dbReference>
<evidence type="ECO:0000259" key="2">
    <source>
        <dbReference type="PROSITE" id="PS51462"/>
    </source>
</evidence>
<dbReference type="InterPro" id="IPR051325">
    <property type="entry name" value="Nudix_hydrolase_domain"/>
</dbReference>
<dbReference type="OrthoDB" id="954553at2"/>
<dbReference type="KEGG" id="agm:DCE93_03045"/>
<dbReference type="PROSITE" id="PS00893">
    <property type="entry name" value="NUDIX_BOX"/>
    <property type="match status" value="1"/>
</dbReference>
<dbReference type="InterPro" id="IPR020084">
    <property type="entry name" value="NUDIX_hydrolase_CS"/>
</dbReference>
<dbReference type="CDD" id="cd04662">
    <property type="entry name" value="NUDIX_Hydrolase"/>
    <property type="match status" value="1"/>
</dbReference>
<gene>
    <name evidence="3" type="ORF">DCE93_03045</name>
</gene>
<evidence type="ECO:0000313" key="4">
    <source>
        <dbReference type="Proteomes" id="UP000244729"/>
    </source>
</evidence>
<evidence type="ECO:0000313" key="3">
    <source>
        <dbReference type="EMBL" id="AWB94758.1"/>
    </source>
</evidence>
<dbReference type="GO" id="GO:0006754">
    <property type="term" value="P:ATP biosynthetic process"/>
    <property type="evidence" value="ECO:0007669"/>
    <property type="project" value="TreeGrafter"/>
</dbReference>
<dbReference type="GO" id="GO:0004081">
    <property type="term" value="F:bis(5'-nucleosyl)-tetraphosphatase (asymmetrical) activity"/>
    <property type="evidence" value="ECO:0007669"/>
    <property type="project" value="TreeGrafter"/>
</dbReference>
<dbReference type="InterPro" id="IPR000086">
    <property type="entry name" value="NUDIX_hydrolase_dom"/>
</dbReference>
<reference evidence="3 4" key="1">
    <citation type="submission" date="2018-04" db="EMBL/GenBank/DDBJ databases">
        <authorList>
            <person name="Li J."/>
        </authorList>
    </citation>
    <scope>NUCLEOTIDE SEQUENCE [LARGE SCALE GENOMIC DNA]</scope>
    <source>
        <strain evidence="4">30A</strain>
    </source>
</reference>
<sequence>MPVTSAGLLLFRERPGLEVFVAHMGGPFWARKQAGAWSIPKGEYTDGEAPLAAAQREFAEEIGVRPPDADYLDLGDFRYSSGKLVRVFAGRAPGFDVAEVRSNTFELEWPPRSGRRQEFPEVDEARWMPVAEARELLVAGQRPALDALVTALGAVSG</sequence>
<dbReference type="GO" id="GO:0006167">
    <property type="term" value="P:AMP biosynthetic process"/>
    <property type="evidence" value="ECO:0007669"/>
    <property type="project" value="TreeGrafter"/>
</dbReference>
<dbReference type="EMBL" id="CP028913">
    <property type="protein sequence ID" value="AWB94758.1"/>
    <property type="molecule type" value="Genomic_DNA"/>
</dbReference>
<dbReference type="InterPro" id="IPR015797">
    <property type="entry name" value="NUDIX_hydrolase-like_dom_sf"/>
</dbReference>
<dbReference type="SUPFAM" id="SSF55811">
    <property type="entry name" value="Nudix"/>
    <property type="match status" value="1"/>
</dbReference>